<dbReference type="AlphaFoldDB" id="A0A5B7I1Z9"/>
<evidence type="ECO:0000313" key="4">
    <source>
        <dbReference type="EMBL" id="MPC78630.1"/>
    </source>
</evidence>
<name>A0A5B7I1Z9_PORTR</name>
<dbReference type="GO" id="GO:0003677">
    <property type="term" value="F:DNA binding"/>
    <property type="evidence" value="ECO:0007669"/>
    <property type="project" value="UniProtKB-KW"/>
</dbReference>
<dbReference type="InterPro" id="IPR009057">
    <property type="entry name" value="Homeodomain-like_sf"/>
</dbReference>
<comment type="caution">
    <text evidence="4">The sequence shown here is derived from an EMBL/GenBank/DDBJ whole genome shotgun (WGS) entry which is preliminary data.</text>
</comment>
<dbReference type="EMBL" id="VSRR010048939">
    <property type="protein sequence ID" value="MPC78630.1"/>
    <property type="molecule type" value="Genomic_DNA"/>
</dbReference>
<dbReference type="SUPFAM" id="SSF46689">
    <property type="entry name" value="Homeodomain-like"/>
    <property type="match status" value="1"/>
</dbReference>
<evidence type="ECO:0000313" key="5">
    <source>
        <dbReference type="Proteomes" id="UP000324222"/>
    </source>
</evidence>
<reference evidence="4 5" key="1">
    <citation type="submission" date="2019-05" db="EMBL/GenBank/DDBJ databases">
        <title>Another draft genome of Portunus trituberculatus and its Hox gene families provides insights of decapod evolution.</title>
        <authorList>
            <person name="Jeong J.-H."/>
            <person name="Song I."/>
            <person name="Kim S."/>
            <person name="Choi T."/>
            <person name="Kim D."/>
            <person name="Ryu S."/>
            <person name="Kim W."/>
        </authorList>
    </citation>
    <scope>NUCLEOTIDE SEQUENCE [LARGE SCALE GENOMIC DNA]</scope>
    <source>
        <tissue evidence="4">Muscle</tissue>
    </source>
</reference>
<keyword evidence="4" id="KW-0238">DNA-binding</keyword>
<proteinExistence type="predicted"/>
<organism evidence="4 5">
    <name type="scientific">Portunus trituberculatus</name>
    <name type="common">Swimming crab</name>
    <name type="synonym">Neptunus trituberculatus</name>
    <dbReference type="NCBI Taxonomy" id="210409"/>
    <lineage>
        <taxon>Eukaryota</taxon>
        <taxon>Metazoa</taxon>
        <taxon>Ecdysozoa</taxon>
        <taxon>Arthropoda</taxon>
        <taxon>Crustacea</taxon>
        <taxon>Multicrustacea</taxon>
        <taxon>Malacostraca</taxon>
        <taxon>Eumalacostraca</taxon>
        <taxon>Eucarida</taxon>
        <taxon>Decapoda</taxon>
        <taxon>Pleocyemata</taxon>
        <taxon>Brachyura</taxon>
        <taxon>Eubrachyura</taxon>
        <taxon>Portunoidea</taxon>
        <taxon>Portunidae</taxon>
        <taxon>Portuninae</taxon>
        <taxon>Portunus</taxon>
    </lineage>
</organism>
<feature type="compositionally biased region" description="Polar residues" evidence="2">
    <location>
        <begin position="1"/>
        <end position="13"/>
    </location>
</feature>
<protein>
    <submittedName>
        <fullName evidence="4">CENPB DNA-binding domain-containing protein 1</fullName>
    </submittedName>
</protein>
<dbReference type="GO" id="GO:0005634">
    <property type="term" value="C:nucleus"/>
    <property type="evidence" value="ECO:0007669"/>
    <property type="project" value="UniProtKB-SubCell"/>
</dbReference>
<dbReference type="InterPro" id="IPR007889">
    <property type="entry name" value="HTH_Psq"/>
</dbReference>
<dbReference type="Gene3D" id="1.10.10.60">
    <property type="entry name" value="Homeodomain-like"/>
    <property type="match status" value="1"/>
</dbReference>
<evidence type="ECO:0000259" key="3">
    <source>
        <dbReference type="Pfam" id="PF04218"/>
    </source>
</evidence>
<feature type="domain" description="HTH psq-type" evidence="3">
    <location>
        <begin position="18"/>
        <end position="61"/>
    </location>
</feature>
<sequence>MPPKRPTTSSAMSPSVAKKKRKSLTLKVKLDIIHRHERGEKTNSIACYHGLTPSTVSAILLSSQQTLLRRLVRLYLSCKLKRTTRTRDSAMNKMEMWYISFVCGTMMRPLFTFHRLPASFFPAPRSLPSLI</sequence>
<dbReference type="Proteomes" id="UP000324222">
    <property type="component" value="Unassembled WGS sequence"/>
</dbReference>
<evidence type="ECO:0000256" key="1">
    <source>
        <dbReference type="ARBA" id="ARBA00004123"/>
    </source>
</evidence>
<gene>
    <name evidence="4" type="primary">CENPBD1_2</name>
    <name evidence="4" type="ORF">E2C01_073123</name>
</gene>
<feature type="region of interest" description="Disordered" evidence="2">
    <location>
        <begin position="1"/>
        <end position="21"/>
    </location>
</feature>
<dbReference type="Pfam" id="PF04218">
    <property type="entry name" value="CENP-B_N"/>
    <property type="match status" value="1"/>
</dbReference>
<comment type="subcellular location">
    <subcellularLocation>
        <location evidence="1">Nucleus</location>
    </subcellularLocation>
</comment>
<accession>A0A5B7I1Z9</accession>
<evidence type="ECO:0000256" key="2">
    <source>
        <dbReference type="SAM" id="MobiDB-lite"/>
    </source>
</evidence>
<keyword evidence="5" id="KW-1185">Reference proteome</keyword>